<protein>
    <submittedName>
        <fullName evidence="2">Uncharacterized protein</fullName>
    </submittedName>
</protein>
<feature type="transmembrane region" description="Helical" evidence="1">
    <location>
        <begin position="72"/>
        <end position="91"/>
    </location>
</feature>
<keyword evidence="3" id="KW-1185">Reference proteome</keyword>
<evidence type="ECO:0000313" key="3">
    <source>
        <dbReference type="Proteomes" id="UP000192276"/>
    </source>
</evidence>
<comment type="caution">
    <text evidence="2">The sequence shown here is derived from an EMBL/GenBank/DDBJ whole genome shotgun (WGS) entry which is preliminary data.</text>
</comment>
<organism evidence="2 3">
    <name type="scientific">Niastella populi</name>
    <dbReference type="NCBI Taxonomy" id="550983"/>
    <lineage>
        <taxon>Bacteria</taxon>
        <taxon>Pseudomonadati</taxon>
        <taxon>Bacteroidota</taxon>
        <taxon>Chitinophagia</taxon>
        <taxon>Chitinophagales</taxon>
        <taxon>Chitinophagaceae</taxon>
        <taxon>Niastella</taxon>
    </lineage>
</organism>
<feature type="transmembrane region" description="Helical" evidence="1">
    <location>
        <begin position="38"/>
        <end position="60"/>
    </location>
</feature>
<keyword evidence="1" id="KW-0472">Membrane</keyword>
<keyword evidence="1" id="KW-0812">Transmembrane</keyword>
<dbReference type="AlphaFoldDB" id="A0A1V9F3V0"/>
<evidence type="ECO:0000256" key="1">
    <source>
        <dbReference type="SAM" id="Phobius"/>
    </source>
</evidence>
<accession>A0A1V9F3V0</accession>
<dbReference type="Proteomes" id="UP000192276">
    <property type="component" value="Unassembled WGS sequence"/>
</dbReference>
<reference evidence="3" key="1">
    <citation type="submission" date="2016-04" db="EMBL/GenBank/DDBJ databases">
        <authorList>
            <person name="Chen L."/>
            <person name="Zhuang W."/>
            <person name="Wang G."/>
        </authorList>
    </citation>
    <scope>NUCLEOTIDE SEQUENCE [LARGE SCALE GENOMIC DNA]</scope>
    <source>
        <strain evidence="3">208</strain>
    </source>
</reference>
<evidence type="ECO:0000313" key="2">
    <source>
        <dbReference type="EMBL" id="OQP52905.1"/>
    </source>
</evidence>
<proteinExistence type="predicted"/>
<name>A0A1V9F3V0_9BACT</name>
<dbReference type="RefSeq" id="WP_081169657.1">
    <property type="nucleotide sequence ID" value="NZ_LWBP01000211.1"/>
</dbReference>
<keyword evidence="1" id="KW-1133">Transmembrane helix</keyword>
<gene>
    <name evidence="2" type="ORF">A4R26_28140</name>
</gene>
<sequence length="106" mass="12147">MSNKLNRKFDICFSIYVLLTVSIILLNVYGYISFGYGLGDVFSLGVMFLIGVFLSFIYIVEVRKLNKPLGKQIFMGVLLADIIVIVLYLTIFRGPEFPWHGNLFLR</sequence>
<feature type="transmembrane region" description="Helical" evidence="1">
    <location>
        <begin position="12"/>
        <end position="32"/>
    </location>
</feature>
<dbReference type="EMBL" id="LWBP01000211">
    <property type="protein sequence ID" value="OQP52905.1"/>
    <property type="molecule type" value="Genomic_DNA"/>
</dbReference>